<evidence type="ECO:0000313" key="3">
    <source>
        <dbReference type="Proteomes" id="UP001583177"/>
    </source>
</evidence>
<comment type="caution">
    <text evidence="2">The sequence shown here is derived from an EMBL/GenBank/DDBJ whole genome shotgun (WGS) entry which is preliminary data.</text>
</comment>
<gene>
    <name evidence="2" type="ORF">Daus18300_004069</name>
</gene>
<accession>A0ABR3XBE3</accession>
<organism evidence="2 3">
    <name type="scientific">Diaporthe australafricana</name>
    <dbReference type="NCBI Taxonomy" id="127596"/>
    <lineage>
        <taxon>Eukaryota</taxon>
        <taxon>Fungi</taxon>
        <taxon>Dikarya</taxon>
        <taxon>Ascomycota</taxon>
        <taxon>Pezizomycotina</taxon>
        <taxon>Sordariomycetes</taxon>
        <taxon>Sordariomycetidae</taxon>
        <taxon>Diaporthales</taxon>
        <taxon>Diaporthaceae</taxon>
        <taxon>Diaporthe</taxon>
    </lineage>
</organism>
<feature type="region of interest" description="Disordered" evidence="1">
    <location>
        <begin position="1"/>
        <end position="45"/>
    </location>
</feature>
<feature type="compositionally biased region" description="Basic and acidic residues" evidence="1">
    <location>
        <begin position="378"/>
        <end position="387"/>
    </location>
</feature>
<feature type="compositionally biased region" description="Basic residues" evidence="1">
    <location>
        <begin position="362"/>
        <end position="377"/>
    </location>
</feature>
<feature type="region of interest" description="Disordered" evidence="1">
    <location>
        <begin position="685"/>
        <end position="733"/>
    </location>
</feature>
<protein>
    <submittedName>
        <fullName evidence="2">Uncharacterized protein</fullName>
    </submittedName>
</protein>
<feature type="region of interest" description="Disordered" evidence="1">
    <location>
        <begin position="349"/>
        <end position="419"/>
    </location>
</feature>
<feature type="compositionally biased region" description="Basic and acidic residues" evidence="1">
    <location>
        <begin position="349"/>
        <end position="361"/>
    </location>
</feature>
<feature type="compositionally biased region" description="Basic and acidic residues" evidence="1">
    <location>
        <begin position="695"/>
        <end position="704"/>
    </location>
</feature>
<feature type="region of interest" description="Disordered" evidence="1">
    <location>
        <begin position="279"/>
        <end position="335"/>
    </location>
</feature>
<feature type="region of interest" description="Disordered" evidence="1">
    <location>
        <begin position="628"/>
        <end position="664"/>
    </location>
</feature>
<feature type="compositionally biased region" description="Polar residues" evidence="1">
    <location>
        <begin position="303"/>
        <end position="313"/>
    </location>
</feature>
<reference evidence="2 3" key="1">
    <citation type="journal article" date="2024" name="IMA Fungus">
        <title>IMA Genome - F19 : A genome assembly and annotation guide to empower mycologists, including annotated draft genome sequences of Ceratocystis pirilliformis, Diaporthe australafricana, Fusarium ophioides, Paecilomyces lecythidis, and Sporothrix stenoceras.</title>
        <authorList>
            <person name="Aylward J."/>
            <person name="Wilson A.M."/>
            <person name="Visagie C.M."/>
            <person name="Spraker J."/>
            <person name="Barnes I."/>
            <person name="Buitendag C."/>
            <person name="Ceriani C."/>
            <person name="Del Mar Angel L."/>
            <person name="du Plessis D."/>
            <person name="Fuchs T."/>
            <person name="Gasser K."/>
            <person name="Kramer D."/>
            <person name="Li W."/>
            <person name="Munsamy K."/>
            <person name="Piso A."/>
            <person name="Price J.L."/>
            <person name="Sonnekus B."/>
            <person name="Thomas C."/>
            <person name="van der Nest A."/>
            <person name="van Dijk A."/>
            <person name="van Heerden A."/>
            <person name="van Vuuren N."/>
            <person name="Yilmaz N."/>
            <person name="Duong T.A."/>
            <person name="van der Merwe N.A."/>
            <person name="Wingfield M.J."/>
            <person name="Wingfield B.D."/>
        </authorList>
    </citation>
    <scope>NUCLEOTIDE SEQUENCE [LARGE SCALE GENOMIC DNA]</scope>
    <source>
        <strain evidence="2 3">CMW 18300</strain>
    </source>
</reference>
<proteinExistence type="predicted"/>
<feature type="compositionally biased region" description="Low complexity" evidence="1">
    <location>
        <begin position="7"/>
        <end position="22"/>
    </location>
</feature>
<evidence type="ECO:0000256" key="1">
    <source>
        <dbReference type="SAM" id="MobiDB-lite"/>
    </source>
</evidence>
<name>A0ABR3XBE3_9PEZI</name>
<keyword evidence="3" id="KW-1185">Reference proteome</keyword>
<evidence type="ECO:0000313" key="2">
    <source>
        <dbReference type="EMBL" id="KAL1873249.1"/>
    </source>
</evidence>
<sequence length="733" mass="79081">MLSPTFPSLASPGSGSGHHAGPFIPLADLDPNTNPAKGHDSLDKGGRAIPLAELRKAVQGIENGPDGLPSKIHDFVATDNGVVSTAQAAITDQWLNTKSGALKIIEKSEAIKGMFCPCVTYGRVEYELDKAQKERSHQASNEEDKFNDCNGPCVGYAALTIFLLSNKQTEAIRLFYNMTEHDRNKALEVVVHNAANLRNLVEVRIREEVRRRLPKPIDEVAEQYKSQLPMEMKKILPDQIPQLELPQAVEDVLKDGKPRAISVIDRYKKIFTGKASELSAEEPKMELPKTLSPVPNSMEAEPSTASQEGQPTEQIPRAETDQPTSSAPGIDVPLEWTKGPLTLIEAIKLKHDEQPKEPKEPKKPKKPKTKSGKRSKKSEKAKGKEVDTGTEPTKPTSAELDDGGDNAAQDPEQVAESMPEVRLVRGESIVEIPTNARVHSLSGDTFLITKPSQPPHSLNLDTIISLDKAQVSHALEHDQIVQFKPAPQEHRLSTDAMIPATAAAPGHFLEGDPVVSGPQQLFSHELLNDPVVKRAKAFLPHTLESDQKVAAAKPSKAHDLTSDTILPAPPPKTVAHALDSDAMIVVSPGAAGHGAHDISRDVRILSPSGQVRSTHTIDADEVIKEGLLFRKSPRPEGAAMPGNWASSTTSEEDAAGENKIDGNKNNKNLVASLDAVVSAADQALDELGRPTSSGKENRAADEPTSRGFWGKMFPKRHADGAADSTTPGDEPAV</sequence>
<dbReference type="Proteomes" id="UP001583177">
    <property type="component" value="Unassembled WGS sequence"/>
</dbReference>
<dbReference type="EMBL" id="JAWRVE010000026">
    <property type="protein sequence ID" value="KAL1873249.1"/>
    <property type="molecule type" value="Genomic_DNA"/>
</dbReference>